<keyword evidence="13 16" id="KW-0472">Membrane</keyword>
<dbReference type="InterPro" id="IPR005899">
    <property type="entry name" value="Na_pump_deCOase"/>
</dbReference>
<evidence type="ECO:0000256" key="15">
    <source>
        <dbReference type="ARBA" id="ARBA00048176"/>
    </source>
</evidence>
<dbReference type="GO" id="GO:0015081">
    <property type="term" value="F:sodium ion transmembrane transporter activity"/>
    <property type="evidence" value="ECO:0007669"/>
    <property type="project" value="UniProtKB-UniRule"/>
</dbReference>
<evidence type="ECO:0000256" key="6">
    <source>
        <dbReference type="ARBA" id="ARBA00022448"/>
    </source>
</evidence>
<evidence type="ECO:0000313" key="19">
    <source>
        <dbReference type="Proteomes" id="UP000188243"/>
    </source>
</evidence>
<dbReference type="GO" id="GO:0008948">
    <property type="term" value="F:oxaloacetate decarboxylase activity"/>
    <property type="evidence" value="ECO:0007669"/>
    <property type="project" value="UniProtKB-UniRule"/>
</dbReference>
<dbReference type="GO" id="GO:0036376">
    <property type="term" value="P:sodium ion export across plasma membrane"/>
    <property type="evidence" value="ECO:0007669"/>
    <property type="project" value="InterPro"/>
</dbReference>
<evidence type="ECO:0000256" key="3">
    <source>
        <dbReference type="ARBA" id="ARBA00004162"/>
    </source>
</evidence>
<protein>
    <recommendedName>
        <fullName evidence="16">Probable oxaloacetate decarboxylase gamma chain</fullName>
        <ecNumber evidence="16">7.2.4.2</ecNumber>
    </recommendedName>
</protein>
<comment type="subunit">
    <text evidence="5 16">Heterotrimer of an alpha, a beta and a gamma subunit.</text>
</comment>
<evidence type="ECO:0000256" key="5">
    <source>
        <dbReference type="ARBA" id="ARBA00011869"/>
    </source>
</evidence>
<dbReference type="NCBIfam" id="TIGR01195">
    <property type="entry name" value="oadG_fam"/>
    <property type="match status" value="1"/>
</dbReference>
<dbReference type="EC" id="7.2.4.2" evidence="16"/>
<dbReference type="KEGG" id="paln:B0W48_11275"/>
<keyword evidence="6 16" id="KW-0813">Transport</keyword>
<dbReference type="RefSeq" id="WP_077537024.1">
    <property type="nucleotide sequence ID" value="NZ_CANLYY010000032.1"/>
</dbReference>
<dbReference type="EMBL" id="CP019628">
    <property type="protein sequence ID" value="AQQ00327.1"/>
    <property type="molecule type" value="Genomic_DNA"/>
</dbReference>
<keyword evidence="10 16" id="KW-1133">Transmembrane helix</keyword>
<dbReference type="InterPro" id="IPR023424">
    <property type="entry name" value="OadG"/>
</dbReference>
<comment type="similarity">
    <text evidence="4 16 17">Belongs to the OadG family.</text>
</comment>
<keyword evidence="14 16" id="KW-0739">Sodium transport</keyword>
<dbReference type="STRING" id="247523.B0W48_11275"/>
<dbReference type="AlphaFoldDB" id="A0A1Q2GZ11"/>
<gene>
    <name evidence="16" type="primary">oadG</name>
    <name evidence="18" type="ORF">B0W48_11275</name>
</gene>
<keyword evidence="7 16" id="KW-1003">Cell membrane</keyword>
<evidence type="ECO:0000256" key="12">
    <source>
        <dbReference type="ARBA" id="ARBA00023065"/>
    </source>
</evidence>
<evidence type="ECO:0000313" key="18">
    <source>
        <dbReference type="EMBL" id="AQQ00327.1"/>
    </source>
</evidence>
<evidence type="ECO:0000256" key="8">
    <source>
        <dbReference type="ARBA" id="ARBA00022692"/>
    </source>
</evidence>
<evidence type="ECO:0000256" key="16">
    <source>
        <dbReference type="HAMAP-Rule" id="MF_00404"/>
    </source>
</evidence>
<keyword evidence="9 16" id="KW-1278">Translocase</keyword>
<comment type="function">
    <text evidence="2 16 17">Catalyzes the decarboxylation of oxaloacetate coupled to Na(+) translocation.</text>
</comment>
<proteinExistence type="inferred from homology"/>
<sequence length="81" mass="8385">MDIGALLTTAGSLMLTGMVGVFVFLSILIGAVTLMSSLVTRFSEPEVASPAKSPSFKSQGVPNEHIAAISAAIAQYKSNNK</sequence>
<comment type="cofactor">
    <cofactor evidence="1 16 17">
        <name>Na(+)</name>
        <dbReference type="ChEBI" id="CHEBI:29101"/>
    </cofactor>
</comment>
<keyword evidence="12 16" id="KW-0406">Ion transport</keyword>
<comment type="catalytic activity">
    <reaction evidence="15 16 17">
        <text>oxaloacetate + 2 Na(+)(in) + H(+) = pyruvate + 2 Na(+)(out) + CO2</text>
        <dbReference type="Rhea" id="RHEA:57724"/>
        <dbReference type="ChEBI" id="CHEBI:15361"/>
        <dbReference type="ChEBI" id="CHEBI:15378"/>
        <dbReference type="ChEBI" id="CHEBI:16452"/>
        <dbReference type="ChEBI" id="CHEBI:16526"/>
        <dbReference type="ChEBI" id="CHEBI:29101"/>
        <dbReference type="EC" id="7.2.4.2"/>
    </reaction>
</comment>
<evidence type="ECO:0000256" key="2">
    <source>
        <dbReference type="ARBA" id="ARBA00003002"/>
    </source>
</evidence>
<keyword evidence="11 16" id="KW-0915">Sodium</keyword>
<accession>A0A1Q2GZ11</accession>
<evidence type="ECO:0000256" key="1">
    <source>
        <dbReference type="ARBA" id="ARBA00001959"/>
    </source>
</evidence>
<name>A0A1Q2GZ11_9GAMM</name>
<organism evidence="18 19">
    <name type="scientific">Pseudoalteromonas aliena</name>
    <dbReference type="NCBI Taxonomy" id="247523"/>
    <lineage>
        <taxon>Bacteria</taxon>
        <taxon>Pseudomonadati</taxon>
        <taxon>Pseudomonadota</taxon>
        <taxon>Gammaproteobacteria</taxon>
        <taxon>Alteromonadales</taxon>
        <taxon>Pseudoalteromonadaceae</taxon>
        <taxon>Pseudoalteromonas</taxon>
    </lineage>
</organism>
<evidence type="ECO:0000256" key="9">
    <source>
        <dbReference type="ARBA" id="ARBA00022967"/>
    </source>
</evidence>
<dbReference type="GO" id="GO:0015451">
    <property type="term" value="F:decarboxylation-driven active transmembrane transporter activity"/>
    <property type="evidence" value="ECO:0007669"/>
    <property type="project" value="UniProtKB-EC"/>
</dbReference>
<evidence type="ECO:0000256" key="4">
    <source>
        <dbReference type="ARBA" id="ARBA00005844"/>
    </source>
</evidence>
<reference evidence="18 19" key="1">
    <citation type="submission" date="2017-02" db="EMBL/GenBank/DDBJ databases">
        <title>Complete genome sequence of the cold-active Pseudoalteromonas aliena strain EH1 isolated from Arctic seawater.</title>
        <authorList>
            <person name="Kim E."/>
            <person name="Heo E."/>
            <person name="Kim H."/>
            <person name="Kim D."/>
        </authorList>
    </citation>
    <scope>NUCLEOTIDE SEQUENCE [LARGE SCALE GENOMIC DNA]</scope>
    <source>
        <strain evidence="18 19">EH1</strain>
    </source>
</reference>
<dbReference type="Pfam" id="PF04277">
    <property type="entry name" value="OAD_gamma"/>
    <property type="match status" value="1"/>
</dbReference>
<evidence type="ECO:0000256" key="14">
    <source>
        <dbReference type="ARBA" id="ARBA00023201"/>
    </source>
</evidence>
<feature type="transmembrane region" description="Helical" evidence="16 17">
    <location>
        <begin position="12"/>
        <end position="34"/>
    </location>
</feature>
<evidence type="ECO:0000256" key="11">
    <source>
        <dbReference type="ARBA" id="ARBA00023053"/>
    </source>
</evidence>
<evidence type="ECO:0000256" key="10">
    <source>
        <dbReference type="ARBA" id="ARBA00022989"/>
    </source>
</evidence>
<evidence type="ECO:0000256" key="13">
    <source>
        <dbReference type="ARBA" id="ARBA00023136"/>
    </source>
</evidence>
<evidence type="ECO:0000256" key="7">
    <source>
        <dbReference type="ARBA" id="ARBA00022475"/>
    </source>
</evidence>
<dbReference type="Proteomes" id="UP000188243">
    <property type="component" value="Chromosome"/>
</dbReference>
<evidence type="ECO:0000256" key="17">
    <source>
        <dbReference type="RuleBase" id="RU004278"/>
    </source>
</evidence>
<dbReference type="GO" id="GO:0005886">
    <property type="term" value="C:plasma membrane"/>
    <property type="evidence" value="ECO:0007669"/>
    <property type="project" value="UniProtKB-SubCell"/>
</dbReference>
<keyword evidence="8 16" id="KW-0812">Transmembrane</keyword>
<dbReference type="HAMAP" id="MF_00404">
    <property type="entry name" value="OadG"/>
    <property type="match status" value="1"/>
</dbReference>
<comment type="subcellular location">
    <subcellularLocation>
        <location evidence="3 16 17">Cell membrane</location>
        <topology evidence="3 16 17">Single-pass membrane protein</topology>
    </subcellularLocation>
</comment>